<protein>
    <submittedName>
        <fullName evidence="1">Uncharacterized protein</fullName>
    </submittedName>
</protein>
<organism evidence="1">
    <name type="scientific">uncultured marine virus</name>
    <dbReference type="NCBI Taxonomy" id="186617"/>
    <lineage>
        <taxon>Viruses</taxon>
        <taxon>environmental samples</taxon>
    </lineage>
</organism>
<dbReference type="EMBL" id="KR029587">
    <property type="protein sequence ID" value="AKH46927.1"/>
    <property type="molecule type" value="Genomic_DNA"/>
</dbReference>
<proteinExistence type="predicted"/>
<name>A0A0F7L5Z5_9VIRU</name>
<sequence>MTNRRTHDSRLYPLRRWGLAEHVKEFFDYLGSRQLSGEYLFGSAGGVVSPAISWRQV</sequence>
<reference evidence="1" key="2">
    <citation type="submission" date="2015-03" db="EMBL/GenBank/DDBJ databases">
        <authorList>
            <person name="Chow C.-E.T."/>
            <person name="Winget D.M."/>
            <person name="White R.A.III."/>
            <person name="Hallam S.J."/>
            <person name="Suttle C.A."/>
        </authorList>
    </citation>
    <scope>NUCLEOTIDE SEQUENCE</scope>
    <source>
        <strain evidence="1">Anoxic2_3</strain>
    </source>
</reference>
<accession>A0A0F7L5Z5</accession>
<reference evidence="1" key="1">
    <citation type="journal article" date="2015" name="Front. Microbiol.">
        <title>Combining genomic sequencing methods to explore viral diversity and reveal potential virus-host interactions.</title>
        <authorList>
            <person name="Chow C.E."/>
            <person name="Winget D.M."/>
            <person name="White R.A.III."/>
            <person name="Hallam S.J."/>
            <person name="Suttle C.A."/>
        </authorList>
    </citation>
    <scope>NUCLEOTIDE SEQUENCE</scope>
    <source>
        <strain evidence="1">Anoxic2_3</strain>
    </source>
</reference>
<evidence type="ECO:0000313" key="1">
    <source>
        <dbReference type="EMBL" id="AKH46927.1"/>
    </source>
</evidence>